<feature type="compositionally biased region" description="Acidic residues" evidence="1">
    <location>
        <begin position="158"/>
        <end position="170"/>
    </location>
</feature>
<dbReference type="OrthoDB" id="825862at2"/>
<protein>
    <recommendedName>
        <fullName evidence="5">DUF4168 domain-containing protein</fullName>
    </recommendedName>
</protein>
<dbReference type="eggNOG" id="ENOG5033XUD">
    <property type="taxonomic scope" value="Bacteria"/>
</dbReference>
<sequence length="170" mass="19263">MKRIFLLALLMFGVFSVQTFAQEESEDEVTEEEMKKYAAMEVKVQNYIQEKQTTMETMIKENETLGGGARYNELKGAWGNEEKLAEIEATEEEKEAFAEIQEYIDSIGDEVKEYMTGLIMDAEVLGAATYNKVRRAMSADPSVKEQIDNLIAELKENGEEEDSSEGDETD</sequence>
<feature type="region of interest" description="Disordered" evidence="1">
    <location>
        <begin position="151"/>
        <end position="170"/>
    </location>
</feature>
<evidence type="ECO:0000313" key="4">
    <source>
        <dbReference type="Proteomes" id="UP000006073"/>
    </source>
</evidence>
<feature type="chain" id="PRO_5004507750" description="DUF4168 domain-containing protein" evidence="2">
    <location>
        <begin position="22"/>
        <end position="170"/>
    </location>
</feature>
<evidence type="ECO:0008006" key="5">
    <source>
        <dbReference type="Google" id="ProtNLM"/>
    </source>
</evidence>
<evidence type="ECO:0000313" key="3">
    <source>
        <dbReference type="EMBL" id="EOZ93692.1"/>
    </source>
</evidence>
<proteinExistence type="predicted"/>
<evidence type="ECO:0000256" key="2">
    <source>
        <dbReference type="SAM" id="SignalP"/>
    </source>
</evidence>
<keyword evidence="2" id="KW-0732">Signal</keyword>
<feature type="signal peptide" evidence="2">
    <location>
        <begin position="1"/>
        <end position="21"/>
    </location>
</feature>
<organism evidence="3 4">
    <name type="scientific">Indibacter alkaliphilus (strain CCUG 57479 / KCTC 22604 / LW1)</name>
    <dbReference type="NCBI Taxonomy" id="1189612"/>
    <lineage>
        <taxon>Bacteria</taxon>
        <taxon>Pseudomonadati</taxon>
        <taxon>Bacteroidota</taxon>
        <taxon>Cytophagia</taxon>
        <taxon>Cytophagales</taxon>
        <taxon>Cyclobacteriaceae</taxon>
    </lineage>
</organism>
<dbReference type="AlphaFoldDB" id="S2D313"/>
<dbReference type="Proteomes" id="UP000006073">
    <property type="component" value="Unassembled WGS sequence"/>
</dbReference>
<name>S2D313_INDAL</name>
<gene>
    <name evidence="3" type="ORF">A33Q_3638</name>
</gene>
<evidence type="ECO:0000256" key="1">
    <source>
        <dbReference type="SAM" id="MobiDB-lite"/>
    </source>
</evidence>
<keyword evidence="4" id="KW-1185">Reference proteome</keyword>
<accession>S2D313</accession>
<dbReference type="STRING" id="1189612.A33Q_3638"/>
<comment type="caution">
    <text evidence="3">The sequence shown here is derived from an EMBL/GenBank/DDBJ whole genome shotgun (WGS) entry which is preliminary data.</text>
</comment>
<dbReference type="RefSeq" id="WP_009033705.1">
    <property type="nucleotide sequence ID" value="NZ_ALWO02000045.1"/>
</dbReference>
<reference evidence="3 4" key="1">
    <citation type="journal article" date="2013" name="Genome Announc.">
        <title>Draft Genome Sequence of Indibacter alkaliphilus Strain LW1T, Isolated from Lonar Lake, a Haloalkaline Lake in the Buldana District of Maharashtra, India.</title>
        <authorList>
            <person name="Singh A."/>
            <person name="Kumar Jangir P."/>
            <person name="Sharma R."/>
            <person name="Singh A."/>
            <person name="Kumar Pinnaka A."/>
            <person name="Shivaji S."/>
        </authorList>
    </citation>
    <scope>NUCLEOTIDE SEQUENCE [LARGE SCALE GENOMIC DNA]</scope>
    <source>
        <strain evidence="4">CCUG 57479 / KCTC 22604 / LW1</strain>
    </source>
</reference>
<dbReference type="EMBL" id="ALWO02000045">
    <property type="protein sequence ID" value="EOZ93692.1"/>
    <property type="molecule type" value="Genomic_DNA"/>
</dbReference>